<evidence type="ECO:0000313" key="3">
    <source>
        <dbReference type="Proteomes" id="UP000027731"/>
    </source>
</evidence>
<dbReference type="Proteomes" id="UP000195868">
    <property type="component" value="Unassembled WGS sequence"/>
</dbReference>
<evidence type="ECO:0000313" key="1">
    <source>
        <dbReference type="EMBL" id="KEK16151.1"/>
    </source>
</evidence>
<protein>
    <submittedName>
        <fullName evidence="1">Uncharacterized protein</fullName>
    </submittedName>
</protein>
<reference evidence="2" key="3">
    <citation type="journal article" date="2018" name="BMC Genomics">
        <title>Whole genome sequencing and function prediction of 133 gut anaerobes isolated from chicken caecum in pure cultures.</title>
        <authorList>
            <person name="Medvecky M."/>
            <person name="Cejkova D."/>
            <person name="Polansky O."/>
            <person name="Karasova D."/>
            <person name="Kubasova T."/>
            <person name="Cizek A."/>
            <person name="Rychlik I."/>
        </authorList>
    </citation>
    <scope>NUCLEOTIDE SEQUENCE</scope>
    <source>
        <strain evidence="2">An71</strain>
    </source>
</reference>
<reference evidence="1 3" key="1">
    <citation type="submission" date="2014-06" db="EMBL/GenBank/DDBJ databases">
        <title>Genetic determinant of reutericyclin biosynthesis of Lactobacillus reuteri.</title>
        <authorList>
            <person name="Lin X."/>
            <person name="Duar R."/>
            <person name="Walter J."/>
            <person name="Gaenzle M."/>
        </authorList>
    </citation>
    <scope>NUCLEOTIDE SEQUENCE [LARGE SCALE GENOMIC DNA]</scope>
    <source>
        <strain evidence="1 3">LTH2584</strain>
    </source>
</reference>
<accession>A0A073K2X1</accession>
<evidence type="ECO:0000313" key="2">
    <source>
        <dbReference type="EMBL" id="OUN50354.1"/>
    </source>
</evidence>
<organism evidence="1 3">
    <name type="scientific">Limosilactobacillus reuteri</name>
    <name type="common">Lactobacillus reuteri</name>
    <dbReference type="NCBI Taxonomy" id="1598"/>
    <lineage>
        <taxon>Bacteria</taxon>
        <taxon>Bacillati</taxon>
        <taxon>Bacillota</taxon>
        <taxon>Bacilli</taxon>
        <taxon>Lactobacillales</taxon>
        <taxon>Lactobacillaceae</taxon>
        <taxon>Limosilactobacillus</taxon>
    </lineage>
</organism>
<dbReference type="EMBL" id="JOSX01000010">
    <property type="protein sequence ID" value="KEK16151.1"/>
    <property type="molecule type" value="Genomic_DNA"/>
</dbReference>
<proteinExistence type="predicted"/>
<sequence length="78" mass="8996">MENKTSKAQLKAVSNWNAKNPLNVTYNQKKRAARSFVLIDLKGNTKGAKAINENRIQYIKDLKDLHSDIEQRLKDLQQ</sequence>
<reference evidence="4" key="2">
    <citation type="submission" date="2017-04" db="EMBL/GenBank/DDBJ databases">
        <title>Function of individual gut microbiota members based on whole genome sequencing of pure cultures obtained from chicken caecum.</title>
        <authorList>
            <person name="Medvecky M."/>
            <person name="Cejkova D."/>
            <person name="Polansky O."/>
            <person name="Karasova D."/>
            <person name="Kubasova T."/>
            <person name="Cizek A."/>
            <person name="Rychlik I."/>
        </authorList>
    </citation>
    <scope>NUCLEOTIDE SEQUENCE [LARGE SCALE GENOMIC DNA]</scope>
    <source>
        <strain evidence="4">An71</strain>
    </source>
</reference>
<name>A0A073K2X1_LIMRT</name>
<dbReference type="AlphaFoldDB" id="A0A073K2X1"/>
<dbReference type="RefSeq" id="WP_035168471.1">
    <property type="nucleotide sequence ID" value="NZ_NFHN01000001.1"/>
</dbReference>
<dbReference type="Proteomes" id="UP000027731">
    <property type="component" value="Unassembled WGS sequence"/>
</dbReference>
<dbReference type="PATRIC" id="fig|1598.90.peg.568"/>
<dbReference type="EMBL" id="NFHN01000001">
    <property type="protein sequence ID" value="OUN50354.1"/>
    <property type="molecule type" value="Genomic_DNA"/>
</dbReference>
<comment type="caution">
    <text evidence="1">The sequence shown here is derived from an EMBL/GenBank/DDBJ whole genome shotgun (WGS) entry which is preliminary data.</text>
</comment>
<gene>
    <name evidence="2" type="ORF">B5G22_00010</name>
    <name evidence="1" type="ORF">LR3_08845</name>
</gene>
<evidence type="ECO:0000313" key="4">
    <source>
        <dbReference type="Proteomes" id="UP000195868"/>
    </source>
</evidence>